<dbReference type="InterPro" id="IPR045087">
    <property type="entry name" value="Cu-oxidase_fam"/>
</dbReference>
<keyword evidence="5" id="KW-1185">Reference proteome</keyword>
<dbReference type="PANTHER" id="PTHR11709">
    <property type="entry name" value="MULTI-COPPER OXIDASE"/>
    <property type="match status" value="1"/>
</dbReference>
<keyword evidence="2" id="KW-0732">Signal</keyword>
<dbReference type="PANTHER" id="PTHR11709:SF410">
    <property type="entry name" value="LACCASE"/>
    <property type="match status" value="1"/>
</dbReference>
<dbReference type="Gene3D" id="2.60.40.420">
    <property type="entry name" value="Cupredoxins - blue copper proteins"/>
    <property type="match status" value="1"/>
</dbReference>
<dbReference type="InterPro" id="IPR008972">
    <property type="entry name" value="Cupredoxin"/>
</dbReference>
<protein>
    <recommendedName>
        <fullName evidence="3">Plastocyanin-like domain-containing protein</fullName>
    </recommendedName>
</protein>
<dbReference type="Proteomes" id="UP001054821">
    <property type="component" value="Chromosome 8"/>
</dbReference>
<dbReference type="AlphaFoldDB" id="A0AAD4UVP8"/>
<evidence type="ECO:0000256" key="2">
    <source>
        <dbReference type="SAM" id="SignalP"/>
    </source>
</evidence>
<evidence type="ECO:0000313" key="5">
    <source>
        <dbReference type="Proteomes" id="UP001054821"/>
    </source>
</evidence>
<feature type="chain" id="PRO_5042021669" description="Plastocyanin-like domain-containing protein" evidence="2">
    <location>
        <begin position="24"/>
        <end position="176"/>
    </location>
</feature>
<comment type="caution">
    <text evidence="4">The sequence shown here is derived from an EMBL/GenBank/DDBJ whole genome shotgun (WGS) entry which is preliminary data.</text>
</comment>
<name>A0AAD4UVP8_PRUDU</name>
<dbReference type="GO" id="GO:0016491">
    <property type="term" value="F:oxidoreductase activity"/>
    <property type="evidence" value="ECO:0007669"/>
    <property type="project" value="TreeGrafter"/>
</dbReference>
<reference evidence="4 5" key="1">
    <citation type="journal article" date="2022" name="G3 (Bethesda)">
        <title>Whole-genome sequence and methylome profiling of the almond [Prunus dulcis (Mill.) D.A. Webb] cultivar 'Nonpareil'.</title>
        <authorList>
            <person name="D'Amico-Willman K.M."/>
            <person name="Ouma W.Z."/>
            <person name="Meulia T."/>
            <person name="Sideli G.M."/>
            <person name="Gradziel T.M."/>
            <person name="Fresnedo-Ramirez J."/>
        </authorList>
    </citation>
    <scope>NUCLEOTIDE SEQUENCE [LARGE SCALE GENOMIC DNA]</scope>
    <source>
        <strain evidence="4">Clone GOH B32 T37-40</strain>
    </source>
</reference>
<evidence type="ECO:0000313" key="4">
    <source>
        <dbReference type="EMBL" id="KAI5312781.1"/>
    </source>
</evidence>
<dbReference type="SUPFAM" id="SSF49503">
    <property type="entry name" value="Cupredoxins"/>
    <property type="match status" value="1"/>
</dbReference>
<feature type="domain" description="Plastocyanin-like" evidence="3">
    <location>
        <begin position="36"/>
        <end position="67"/>
    </location>
</feature>
<accession>A0AAD4UVP8</accession>
<organism evidence="4 5">
    <name type="scientific">Prunus dulcis</name>
    <name type="common">Almond</name>
    <name type="synonym">Amygdalus dulcis</name>
    <dbReference type="NCBI Taxonomy" id="3755"/>
    <lineage>
        <taxon>Eukaryota</taxon>
        <taxon>Viridiplantae</taxon>
        <taxon>Streptophyta</taxon>
        <taxon>Embryophyta</taxon>
        <taxon>Tracheophyta</taxon>
        <taxon>Spermatophyta</taxon>
        <taxon>Magnoliopsida</taxon>
        <taxon>eudicotyledons</taxon>
        <taxon>Gunneridae</taxon>
        <taxon>Pentapetalae</taxon>
        <taxon>rosids</taxon>
        <taxon>fabids</taxon>
        <taxon>Rosales</taxon>
        <taxon>Rosaceae</taxon>
        <taxon>Amygdaloideae</taxon>
        <taxon>Amygdaleae</taxon>
        <taxon>Prunus</taxon>
    </lineage>
</organism>
<feature type="signal peptide" evidence="2">
    <location>
        <begin position="1"/>
        <end position="23"/>
    </location>
</feature>
<evidence type="ECO:0000256" key="1">
    <source>
        <dbReference type="ARBA" id="ARBA00010609"/>
    </source>
</evidence>
<proteinExistence type="inferred from homology"/>
<gene>
    <name evidence="4" type="ORF">L3X38_041955</name>
</gene>
<comment type="similarity">
    <text evidence="1">Belongs to the multicopper oxidase family.</text>
</comment>
<dbReference type="GO" id="GO:0005507">
    <property type="term" value="F:copper ion binding"/>
    <property type="evidence" value="ECO:0007669"/>
    <property type="project" value="InterPro"/>
</dbReference>
<dbReference type="EMBL" id="JAJFAZ020000008">
    <property type="protein sequence ID" value="KAI5312781.1"/>
    <property type="molecule type" value="Genomic_DNA"/>
</dbReference>
<dbReference type="InterPro" id="IPR011707">
    <property type="entry name" value="Cu-oxidase-like_N"/>
</dbReference>
<evidence type="ECO:0000259" key="3">
    <source>
        <dbReference type="Pfam" id="PF07732"/>
    </source>
</evidence>
<sequence length="176" mass="20058">MEFKKMSWVLACVGFMFLDLCKANGNTHCYDFVLTELNFTRLCETKTILTVNGTFPGPTITVRKGRHCFCECPQPRLIRCHPSLAWSKATTKSMKEHYGGMLIAIGHVPQSMVPSLILPALNTTYPFTKPDGEETLVLGSWYKGDVNEIIENAPRNRCRSKRFRCLHNQRRAGRFV</sequence>
<dbReference type="Pfam" id="PF07732">
    <property type="entry name" value="Cu-oxidase_3"/>
    <property type="match status" value="1"/>
</dbReference>